<evidence type="ECO:0008006" key="4">
    <source>
        <dbReference type="Google" id="ProtNLM"/>
    </source>
</evidence>
<dbReference type="EMBL" id="CP059833">
    <property type="protein sequence ID" value="QMV85245.1"/>
    <property type="molecule type" value="Genomic_DNA"/>
</dbReference>
<protein>
    <recommendedName>
        <fullName evidence="4">Secreted protein</fullName>
    </recommendedName>
</protein>
<reference evidence="2 3" key="1">
    <citation type="submission" date="2020-07" db="EMBL/GenBank/DDBJ databases">
        <title>non toxigenic Corynebacterium sp. nov from a clinical source.</title>
        <authorList>
            <person name="Bernier A.-M."/>
            <person name="Bernard K."/>
        </authorList>
    </citation>
    <scope>NUCLEOTIDE SEQUENCE [LARGE SCALE GENOMIC DNA]</scope>
    <source>
        <strain evidence="3">NML 93-0612</strain>
    </source>
</reference>
<feature type="chain" id="PRO_5039212974" description="Secreted protein" evidence="1">
    <location>
        <begin position="32"/>
        <end position="404"/>
    </location>
</feature>
<organism evidence="2 3">
    <name type="scientific">Corynebacterium hindlerae</name>
    <dbReference type="NCBI Taxonomy" id="699041"/>
    <lineage>
        <taxon>Bacteria</taxon>
        <taxon>Bacillati</taxon>
        <taxon>Actinomycetota</taxon>
        <taxon>Actinomycetes</taxon>
        <taxon>Mycobacteriales</taxon>
        <taxon>Corynebacteriaceae</taxon>
        <taxon>Corynebacterium</taxon>
    </lineage>
</organism>
<dbReference type="Proteomes" id="UP000515570">
    <property type="component" value="Chromosome"/>
</dbReference>
<dbReference type="AlphaFoldDB" id="A0A7G5FF54"/>
<gene>
    <name evidence="2" type="ORF">HW450_00285</name>
</gene>
<feature type="signal peptide" evidence="1">
    <location>
        <begin position="1"/>
        <end position="31"/>
    </location>
</feature>
<proteinExistence type="predicted"/>
<evidence type="ECO:0000313" key="3">
    <source>
        <dbReference type="Proteomes" id="UP000515570"/>
    </source>
</evidence>
<dbReference type="RefSeq" id="WP_182386060.1">
    <property type="nucleotide sequence ID" value="NZ_CP059833.1"/>
</dbReference>
<evidence type="ECO:0000256" key="1">
    <source>
        <dbReference type="SAM" id="SignalP"/>
    </source>
</evidence>
<name>A0A7G5FF54_9CORY</name>
<keyword evidence="3" id="KW-1185">Reference proteome</keyword>
<keyword evidence="1" id="KW-0732">Signal</keyword>
<sequence length="404" mass="41560">MNVQHPAVSTRPSRAKRALAMVGLAAVVVTAAGCAVSRADELPSGAHRSNSSLFSSVAGQTTSEVTSAFPSTTSAQVMDMAVQPAKDGVVGGDLANLAQDAAWSVAVDEHIDGMRLGPMFGADTVAPLQIGDVMLVGLKSSVLNQAGTAAFSMRDGALLWQDPSLECQRVDLGGALPCRQNAGEWAPFNPAVAAFGEPLNAGFAPEAFGFADGVLYSARSTGAGAIEVAAGTVEYPAALWTVTVPRAAEAMVPGNGARIVVDDTLKVTIGAAEIEITRGGTPLAPEAMLVQPNTGGMLIDIAQTINDVRVENSVDDRVSAATWSVPGRVVSKGTATDGHNLTFVSGDDADGTNVIRTISLVDGHTISEHSVVAGANEPRDIQSAARGIFAYDKQFSRIAYYPAG</sequence>
<accession>A0A7G5FF54</accession>
<evidence type="ECO:0000313" key="2">
    <source>
        <dbReference type="EMBL" id="QMV85245.1"/>
    </source>
</evidence>